<gene>
    <name evidence="2" type="ORF">EGW08_014145</name>
</gene>
<evidence type="ECO:0000313" key="3">
    <source>
        <dbReference type="Proteomes" id="UP000271974"/>
    </source>
</evidence>
<feature type="region of interest" description="Disordered" evidence="1">
    <location>
        <begin position="91"/>
        <end position="125"/>
    </location>
</feature>
<dbReference type="AlphaFoldDB" id="A0A3S0ZY80"/>
<proteinExistence type="predicted"/>
<sequence>MVSERLYDSPWLKPRGLQRQMETPGFKWSQTSLKTIGDSGFKKLPRAHLSMDHLSTKSNASMDSTRTRGQMASQSPSVASMETGMLRLYPNMAAHESRSQHTLTSPHDVLTEDRESLSSFGHGAV</sequence>
<accession>A0A3S0ZY80</accession>
<keyword evidence="3" id="KW-1185">Reference proteome</keyword>
<feature type="compositionally biased region" description="Polar residues" evidence="1">
    <location>
        <begin position="56"/>
        <end position="79"/>
    </location>
</feature>
<protein>
    <submittedName>
        <fullName evidence="2">Uncharacterized protein</fullName>
    </submittedName>
</protein>
<dbReference type="OrthoDB" id="7487745at2759"/>
<organism evidence="2 3">
    <name type="scientific">Elysia chlorotica</name>
    <name type="common">Eastern emerald elysia</name>
    <name type="synonym">Sea slug</name>
    <dbReference type="NCBI Taxonomy" id="188477"/>
    <lineage>
        <taxon>Eukaryota</taxon>
        <taxon>Metazoa</taxon>
        <taxon>Spiralia</taxon>
        <taxon>Lophotrochozoa</taxon>
        <taxon>Mollusca</taxon>
        <taxon>Gastropoda</taxon>
        <taxon>Heterobranchia</taxon>
        <taxon>Euthyneura</taxon>
        <taxon>Panpulmonata</taxon>
        <taxon>Sacoglossa</taxon>
        <taxon>Placobranchoidea</taxon>
        <taxon>Plakobranchidae</taxon>
        <taxon>Elysia</taxon>
    </lineage>
</organism>
<reference evidence="2 3" key="1">
    <citation type="submission" date="2019-01" db="EMBL/GenBank/DDBJ databases">
        <title>A draft genome assembly of the solar-powered sea slug Elysia chlorotica.</title>
        <authorList>
            <person name="Cai H."/>
            <person name="Li Q."/>
            <person name="Fang X."/>
            <person name="Li J."/>
            <person name="Curtis N.E."/>
            <person name="Altenburger A."/>
            <person name="Shibata T."/>
            <person name="Feng M."/>
            <person name="Maeda T."/>
            <person name="Schwartz J.A."/>
            <person name="Shigenobu S."/>
            <person name="Lundholm N."/>
            <person name="Nishiyama T."/>
            <person name="Yang H."/>
            <person name="Hasebe M."/>
            <person name="Li S."/>
            <person name="Pierce S.K."/>
            <person name="Wang J."/>
        </authorList>
    </citation>
    <scope>NUCLEOTIDE SEQUENCE [LARGE SCALE GENOMIC DNA]</scope>
    <source>
        <strain evidence="2">EC2010</strain>
        <tissue evidence="2">Whole organism of an adult</tissue>
    </source>
</reference>
<feature type="non-terminal residue" evidence="2">
    <location>
        <position position="125"/>
    </location>
</feature>
<dbReference type="EMBL" id="RQTK01000533">
    <property type="protein sequence ID" value="RUS78101.1"/>
    <property type="molecule type" value="Genomic_DNA"/>
</dbReference>
<evidence type="ECO:0000256" key="1">
    <source>
        <dbReference type="SAM" id="MobiDB-lite"/>
    </source>
</evidence>
<evidence type="ECO:0000313" key="2">
    <source>
        <dbReference type="EMBL" id="RUS78101.1"/>
    </source>
</evidence>
<comment type="caution">
    <text evidence="2">The sequence shown here is derived from an EMBL/GenBank/DDBJ whole genome shotgun (WGS) entry which is preliminary data.</text>
</comment>
<feature type="region of interest" description="Disordered" evidence="1">
    <location>
        <begin position="50"/>
        <end position="79"/>
    </location>
</feature>
<dbReference type="Proteomes" id="UP000271974">
    <property type="component" value="Unassembled WGS sequence"/>
</dbReference>
<name>A0A3S0ZY80_ELYCH</name>